<dbReference type="GO" id="GO:1990077">
    <property type="term" value="C:primosome complex"/>
    <property type="evidence" value="ECO:0007669"/>
    <property type="project" value="UniProtKB-UniRule"/>
</dbReference>
<dbReference type="GO" id="GO:0006270">
    <property type="term" value="P:DNA replication initiation"/>
    <property type="evidence" value="ECO:0007669"/>
    <property type="project" value="TreeGrafter"/>
</dbReference>
<dbReference type="HAMAP" id="MF_00983">
    <property type="entry name" value="PriA"/>
    <property type="match status" value="1"/>
</dbReference>
<dbReference type="Pfam" id="PF00271">
    <property type="entry name" value="Helicase_C"/>
    <property type="match status" value="1"/>
</dbReference>
<feature type="binding site" evidence="12">
    <location>
        <position position="581"/>
    </location>
    <ligand>
        <name>Zn(2+)</name>
        <dbReference type="ChEBI" id="CHEBI:29105"/>
        <label>2</label>
    </ligand>
</feature>
<evidence type="ECO:0000256" key="12">
    <source>
        <dbReference type="HAMAP-Rule" id="MF_00983"/>
    </source>
</evidence>
<keyword evidence="5 12" id="KW-0378">Hydrolase</keyword>
<dbReference type="Gene3D" id="3.40.50.300">
    <property type="entry name" value="P-loop containing nucleotide triphosphate hydrolases"/>
    <property type="match status" value="2"/>
</dbReference>
<evidence type="ECO:0000256" key="3">
    <source>
        <dbReference type="ARBA" id="ARBA00022723"/>
    </source>
</evidence>
<dbReference type="GO" id="GO:0003677">
    <property type="term" value="F:DNA binding"/>
    <property type="evidence" value="ECO:0007669"/>
    <property type="project" value="UniProtKB-UniRule"/>
</dbReference>
<dbReference type="InterPro" id="IPR042115">
    <property type="entry name" value="PriA_3primeBD_sf"/>
</dbReference>
<comment type="similarity">
    <text evidence="12">Belongs to the helicase family. PriA subfamily.</text>
</comment>
<dbReference type="SUPFAM" id="SSF52540">
    <property type="entry name" value="P-loop containing nucleoside triphosphate hydrolases"/>
    <property type="match status" value="2"/>
</dbReference>
<keyword evidence="6 12" id="KW-0347">Helicase</keyword>
<evidence type="ECO:0000256" key="11">
    <source>
        <dbReference type="ARBA" id="ARBA00048988"/>
    </source>
</evidence>
<dbReference type="GO" id="GO:0005524">
    <property type="term" value="F:ATP binding"/>
    <property type="evidence" value="ECO:0007669"/>
    <property type="project" value="UniProtKB-UniRule"/>
</dbReference>
<dbReference type="NCBIfam" id="TIGR00595">
    <property type="entry name" value="priA"/>
    <property type="match status" value="1"/>
</dbReference>
<dbReference type="InterPro" id="IPR001650">
    <property type="entry name" value="Helicase_C-like"/>
</dbReference>
<dbReference type="PROSITE" id="PS51192">
    <property type="entry name" value="HELICASE_ATP_BIND_1"/>
    <property type="match status" value="1"/>
</dbReference>
<dbReference type="GO" id="GO:0006310">
    <property type="term" value="P:DNA recombination"/>
    <property type="evidence" value="ECO:0007669"/>
    <property type="project" value="InterPro"/>
</dbReference>
<keyword evidence="1 12" id="KW-0639">Primosome</keyword>
<feature type="binding site" evidence="12">
    <location>
        <position position="578"/>
    </location>
    <ligand>
        <name>Zn(2+)</name>
        <dbReference type="ChEBI" id="CHEBI:29105"/>
        <label>2</label>
    </ligand>
</feature>
<organism evidence="16">
    <name type="scientific">uncultured Phycisphaerae bacterium</name>
    <dbReference type="NCBI Taxonomy" id="904963"/>
    <lineage>
        <taxon>Bacteria</taxon>
        <taxon>Pseudomonadati</taxon>
        <taxon>Planctomycetota</taxon>
        <taxon>Phycisphaerae</taxon>
        <taxon>environmental samples</taxon>
    </lineage>
</organism>
<name>A0A6J4Q1M0_9BACT</name>
<evidence type="ECO:0000256" key="5">
    <source>
        <dbReference type="ARBA" id="ARBA00022801"/>
    </source>
</evidence>
<comment type="catalytic activity">
    <reaction evidence="12">
        <text>Couples ATP hydrolysis with the unwinding of duplex DNA by translocating in the 3'-5' direction.</text>
        <dbReference type="EC" id="5.6.2.4"/>
    </reaction>
</comment>
<dbReference type="InterPro" id="IPR011545">
    <property type="entry name" value="DEAD/DEAH_box_helicase_dom"/>
</dbReference>
<comment type="catalytic activity">
    <reaction evidence="11 12">
        <text>ATP + H2O = ADP + phosphate + H(+)</text>
        <dbReference type="Rhea" id="RHEA:13065"/>
        <dbReference type="ChEBI" id="CHEBI:15377"/>
        <dbReference type="ChEBI" id="CHEBI:15378"/>
        <dbReference type="ChEBI" id="CHEBI:30616"/>
        <dbReference type="ChEBI" id="CHEBI:43474"/>
        <dbReference type="ChEBI" id="CHEBI:456216"/>
        <dbReference type="EC" id="5.6.2.4"/>
    </reaction>
</comment>
<dbReference type="InterPro" id="IPR005259">
    <property type="entry name" value="PriA"/>
</dbReference>
<dbReference type="GO" id="GO:0006269">
    <property type="term" value="P:DNA replication, synthesis of primer"/>
    <property type="evidence" value="ECO:0007669"/>
    <property type="project" value="UniProtKB-KW"/>
</dbReference>
<evidence type="ECO:0000256" key="10">
    <source>
        <dbReference type="ARBA" id="ARBA00023235"/>
    </source>
</evidence>
<dbReference type="GO" id="GO:0016787">
    <property type="term" value="F:hydrolase activity"/>
    <property type="evidence" value="ECO:0007669"/>
    <property type="project" value="UniProtKB-KW"/>
</dbReference>
<dbReference type="Pfam" id="PF18074">
    <property type="entry name" value="PriA_C"/>
    <property type="match status" value="1"/>
</dbReference>
<keyword evidence="4 12" id="KW-0547">Nucleotide-binding</keyword>
<gene>
    <name evidence="12" type="primary">priA</name>
    <name evidence="16" type="ORF">AVDCRST_MAG64-3558</name>
</gene>
<keyword evidence="2 12" id="KW-0235">DNA replication</keyword>
<dbReference type="InterPro" id="IPR014001">
    <property type="entry name" value="Helicase_ATP-bd"/>
</dbReference>
<dbReference type="InterPro" id="IPR041236">
    <property type="entry name" value="PriA_C"/>
</dbReference>
<keyword evidence="7 12" id="KW-0862">Zinc</keyword>
<feature type="region of interest" description="Disordered" evidence="13">
    <location>
        <begin position="259"/>
        <end position="280"/>
    </location>
</feature>
<dbReference type="PROSITE" id="PS51194">
    <property type="entry name" value="HELICASE_CTER"/>
    <property type="match status" value="1"/>
</dbReference>
<feature type="binding site" evidence="12">
    <location>
        <position position="572"/>
    </location>
    <ligand>
        <name>Zn(2+)</name>
        <dbReference type="ChEBI" id="CHEBI:29105"/>
        <label>1</label>
    </ligand>
</feature>
<comment type="subunit">
    <text evidence="12">Component of the replication restart primosome.</text>
</comment>
<dbReference type="GO" id="GO:0043138">
    <property type="term" value="F:3'-5' DNA helicase activity"/>
    <property type="evidence" value="ECO:0007669"/>
    <property type="project" value="UniProtKB-EC"/>
</dbReference>
<dbReference type="GO" id="GO:0008270">
    <property type="term" value="F:zinc ion binding"/>
    <property type="evidence" value="ECO:0007669"/>
    <property type="project" value="UniProtKB-UniRule"/>
</dbReference>
<feature type="binding site" evidence="12">
    <location>
        <position position="569"/>
    </location>
    <ligand>
        <name>Zn(2+)</name>
        <dbReference type="ChEBI" id="CHEBI:29105"/>
        <label>1</label>
    </ligand>
</feature>
<dbReference type="EC" id="5.6.2.4" evidence="12"/>
<dbReference type="CDD" id="cd17929">
    <property type="entry name" value="DEXHc_priA"/>
    <property type="match status" value="1"/>
</dbReference>
<protein>
    <recommendedName>
        <fullName evidence="12">Replication restart protein PriA</fullName>
    </recommendedName>
    <alternativeName>
        <fullName evidence="12">ATP-dependent DNA helicase PriA</fullName>
        <ecNumber evidence="12">5.6.2.4</ecNumber>
    </alternativeName>
    <alternativeName>
        <fullName evidence="12">DNA 3'-5' helicase PriA</fullName>
    </alternativeName>
</protein>
<sequence length="878" mass="95861">MPAPDSPNLFGVFDLPPAAEPKAKRGVPSGPAPAGPFASVAIEQSIDRTLDYAVPPGLLPGVRVGQRVKVPLGRGNRPKHGYVVALKPTTDYKDPAKIKGLLSIDDTRVLVPPTLMELARWMSRYYVAPLGQVLESIIPSAVKKRTGIGYLSMVHLAKTREETQEILEKTKAPKRRAVLARLLQLDPGQPIELLRLAKEAGVRPPTVRKLTRLGLITLRSEVDVAGLTAGAADGQPTQEPTPLNEDQQKVFDELLPRLVTPESTPGGEADGTAAGMPADTAAGAKPGFSLNLLMGVTGSGKTEVYLQCLRRVVDQGRQAIVLVPEIALTPQTVRRFTARFGQVAILHSGLSQTARHKYWQQIATGRAQVIVGARSAVFAPVPNLGVIVVDEEHESSYKQDQIPRYHGRDVAVKRAHLENVPILLGSATPSLEMYQRVRGTIADFGFRIADWKSGDGDDRAGPPTVRSREGQYVSDVIRLPSPSPQSAIRDPKSAISPASPYHLLTLPRRVRGLSLPHVELIDMKQEGRFRRGVNLFSQRLEYLLTNTIAQGQQAILLLNRRGYSNFVHCPSCQHVMQCKYCDKTMTYHRSGGEHELSARNVTSAHSGQLHCHYCLAVNPLPTECPKCQKHLSLFGLGTQRVEEEIKRKFPEIAFARVDSDTMRSAKDYEALLARFARKEVQVLLGTQMIAKGLDYPNVTLVGVISGDTALALPDFRAAERTFQLITQVAGRAGRGDLPGRVVLQTFLPDDPAIQFAIKQDFVGFAERELAERRTVGLPPFARMTRIVLRDEDSDKLQEAAEELAGEFSLAAQSEGNGVQVKGPMPCAVGRIAGYHRQQIVLQSASATPLQRVLAAVRARGLLSKAERVAVDVDPVSLL</sequence>
<dbReference type="SMART" id="SM00487">
    <property type="entry name" value="DEXDc"/>
    <property type="match status" value="1"/>
</dbReference>
<feature type="compositionally biased region" description="Low complexity" evidence="13">
    <location>
        <begin position="270"/>
        <end position="280"/>
    </location>
</feature>
<evidence type="ECO:0000256" key="9">
    <source>
        <dbReference type="ARBA" id="ARBA00023125"/>
    </source>
</evidence>
<feature type="domain" description="Helicase ATP-binding" evidence="14">
    <location>
        <begin position="282"/>
        <end position="447"/>
    </location>
</feature>
<evidence type="ECO:0000256" key="8">
    <source>
        <dbReference type="ARBA" id="ARBA00022840"/>
    </source>
</evidence>
<dbReference type="FunFam" id="3.40.50.300:FF:000489">
    <property type="entry name" value="Primosome assembly protein PriA"/>
    <property type="match status" value="1"/>
</dbReference>
<keyword evidence="3 12" id="KW-0479">Metal-binding</keyword>
<evidence type="ECO:0000256" key="6">
    <source>
        <dbReference type="ARBA" id="ARBA00022806"/>
    </source>
</evidence>
<dbReference type="Gene3D" id="3.40.1440.60">
    <property type="entry name" value="PriA, 3(prime) DNA-binding domain"/>
    <property type="match status" value="1"/>
</dbReference>
<dbReference type="PANTHER" id="PTHR30580">
    <property type="entry name" value="PRIMOSOMAL PROTEIN N"/>
    <property type="match status" value="1"/>
</dbReference>
<evidence type="ECO:0000256" key="2">
    <source>
        <dbReference type="ARBA" id="ARBA00022705"/>
    </source>
</evidence>
<dbReference type="AlphaFoldDB" id="A0A6J4Q1M0"/>
<evidence type="ECO:0000256" key="13">
    <source>
        <dbReference type="SAM" id="MobiDB-lite"/>
    </source>
</evidence>
<dbReference type="InterPro" id="IPR041222">
    <property type="entry name" value="PriA_3primeBD"/>
</dbReference>
<feature type="binding site" evidence="12">
    <location>
        <position position="611"/>
    </location>
    <ligand>
        <name>Zn(2+)</name>
        <dbReference type="ChEBI" id="CHEBI:29105"/>
        <label>2</label>
    </ligand>
</feature>
<dbReference type="PANTHER" id="PTHR30580:SF0">
    <property type="entry name" value="PRIMOSOMAL PROTEIN N"/>
    <property type="match status" value="1"/>
</dbReference>
<feature type="domain" description="Helicase C-terminal" evidence="15">
    <location>
        <begin position="619"/>
        <end position="775"/>
    </location>
</feature>
<feature type="binding site" evidence="12">
    <location>
        <position position="614"/>
    </location>
    <ligand>
        <name>Zn(2+)</name>
        <dbReference type="ChEBI" id="CHEBI:29105"/>
        <label>2</label>
    </ligand>
</feature>
<evidence type="ECO:0000256" key="1">
    <source>
        <dbReference type="ARBA" id="ARBA00022515"/>
    </source>
</evidence>
<keyword evidence="8 12" id="KW-0067">ATP-binding</keyword>
<evidence type="ECO:0000256" key="4">
    <source>
        <dbReference type="ARBA" id="ARBA00022741"/>
    </source>
</evidence>
<comment type="function">
    <text evidence="12">Initiates the restart of stalled replication forks, which reloads the replicative helicase on sites other than the origin of replication. Recognizes and binds to abandoned replication forks and remodels them to uncover a helicase loading site. Promotes assembly of the primosome at these replication forks.</text>
</comment>
<dbReference type="CDD" id="cd18804">
    <property type="entry name" value="SF2_C_priA"/>
    <property type="match status" value="1"/>
</dbReference>
<evidence type="ECO:0000259" key="15">
    <source>
        <dbReference type="PROSITE" id="PS51194"/>
    </source>
</evidence>
<feature type="binding site" evidence="12">
    <location>
        <position position="624"/>
    </location>
    <ligand>
        <name>Zn(2+)</name>
        <dbReference type="ChEBI" id="CHEBI:29105"/>
        <label>1</label>
    </ligand>
</feature>
<dbReference type="SMART" id="SM00490">
    <property type="entry name" value="HELICc"/>
    <property type="match status" value="1"/>
</dbReference>
<keyword evidence="9 12" id="KW-0238">DNA-binding</keyword>
<dbReference type="Pfam" id="PF00270">
    <property type="entry name" value="DEAD"/>
    <property type="match status" value="1"/>
</dbReference>
<reference evidence="16" key="1">
    <citation type="submission" date="2020-02" db="EMBL/GenBank/DDBJ databases">
        <authorList>
            <person name="Meier V. D."/>
        </authorList>
    </citation>
    <scope>NUCLEOTIDE SEQUENCE</scope>
    <source>
        <strain evidence="16">AVDCRST_MAG64</strain>
    </source>
</reference>
<dbReference type="GO" id="GO:0006302">
    <property type="term" value="P:double-strand break repair"/>
    <property type="evidence" value="ECO:0007669"/>
    <property type="project" value="InterPro"/>
</dbReference>
<comment type="cofactor">
    <cofactor evidence="12">
        <name>Zn(2+)</name>
        <dbReference type="ChEBI" id="CHEBI:29105"/>
    </cofactor>
    <text evidence="12">Binds 2 zinc ions per subunit.</text>
</comment>
<accession>A0A6J4Q1M0</accession>
<feature type="binding site" evidence="12">
    <location>
        <position position="627"/>
    </location>
    <ligand>
        <name>Zn(2+)</name>
        <dbReference type="ChEBI" id="CHEBI:29105"/>
        <label>1</label>
    </ligand>
</feature>
<keyword evidence="10 12" id="KW-0413">Isomerase</keyword>
<dbReference type="InterPro" id="IPR027417">
    <property type="entry name" value="P-loop_NTPase"/>
</dbReference>
<evidence type="ECO:0000313" key="16">
    <source>
        <dbReference type="EMBL" id="CAA9431961.1"/>
    </source>
</evidence>
<proteinExistence type="inferred from homology"/>
<evidence type="ECO:0000259" key="14">
    <source>
        <dbReference type="PROSITE" id="PS51192"/>
    </source>
</evidence>
<dbReference type="Pfam" id="PF17764">
    <property type="entry name" value="PriA_3primeBD"/>
    <property type="match status" value="1"/>
</dbReference>
<evidence type="ECO:0000256" key="7">
    <source>
        <dbReference type="ARBA" id="ARBA00022833"/>
    </source>
</evidence>
<dbReference type="EMBL" id="CADCUQ010000819">
    <property type="protein sequence ID" value="CAA9431961.1"/>
    <property type="molecule type" value="Genomic_DNA"/>
</dbReference>